<dbReference type="Pfam" id="PF16213">
    <property type="entry name" value="DCB"/>
    <property type="match status" value="1"/>
</dbReference>
<evidence type="ECO:0000256" key="1">
    <source>
        <dbReference type="SAM" id="MobiDB-lite"/>
    </source>
</evidence>
<comment type="caution">
    <text evidence="4">The sequence shown here is derived from an EMBL/GenBank/DDBJ whole genome shotgun (WGS) entry which is preliminary data.</text>
</comment>
<name>A0A7J6UGH8_PEROL</name>
<evidence type="ECO:0000256" key="2">
    <source>
        <dbReference type="SAM" id="SignalP"/>
    </source>
</evidence>
<feature type="signal peptide" evidence="2">
    <location>
        <begin position="1"/>
        <end position="21"/>
    </location>
</feature>
<keyword evidence="2" id="KW-0732">Signal</keyword>
<dbReference type="AlphaFoldDB" id="A0A7J6UGH8"/>
<protein>
    <submittedName>
        <fullName evidence="4">Brefeldin A-inhibited guanine nucleotide-exchange protein 1</fullName>
    </submittedName>
</protein>
<evidence type="ECO:0000313" key="5">
    <source>
        <dbReference type="Proteomes" id="UP000574390"/>
    </source>
</evidence>
<feature type="region of interest" description="Disordered" evidence="1">
    <location>
        <begin position="517"/>
        <end position="537"/>
    </location>
</feature>
<evidence type="ECO:0000259" key="3">
    <source>
        <dbReference type="Pfam" id="PF16213"/>
    </source>
</evidence>
<feature type="chain" id="PRO_5029491987" evidence="2">
    <location>
        <begin position="22"/>
        <end position="566"/>
    </location>
</feature>
<dbReference type="InterPro" id="IPR032629">
    <property type="entry name" value="DCB_dom"/>
</dbReference>
<gene>
    <name evidence="4" type="primary">ARFGEF1_12</name>
    <name evidence="4" type="ORF">FOZ62_029984</name>
</gene>
<accession>A0A7J6UGH8</accession>
<dbReference type="Proteomes" id="UP000574390">
    <property type="component" value="Unassembled WGS sequence"/>
</dbReference>
<dbReference type="CDD" id="cd23022">
    <property type="entry name" value="zf-HIT_DDX59"/>
    <property type="match status" value="1"/>
</dbReference>
<feature type="compositionally biased region" description="Low complexity" evidence="1">
    <location>
        <begin position="405"/>
        <end position="430"/>
    </location>
</feature>
<sequence length="566" mass="63522">MQIRLYRSIAALALVYNYVEASATTTPSPDYMWSPEEFRKMNQEKLRIGKEKRESRDVMSKRTVSFDDDDYRIRKGYTKETELWRDMIGETRNDFVPMAATEATVRSLRRALTEAGALWSITDDEDTLRERLQGHSGTELGRECSSDERRLLCSLRELSVVVVDSGANTDRVGTEDKRTQALITGREEKDAAVQTDSNGEVDRLRTELAFERRRVINLERQYTRSEVDRLDLIARTNTFEIELRRLEQQLAHDRDFNAHKHAREDTSLKDIGRSILSSVASPFGVQAVLGGGGGPTLLLSIMLLFVVIMANIIERISSWTGGGSDDEQTLTTLRELLAAVTAPRSSVHGDDLIKGVKMCFEVHRSPKSSELAQRTAQAVLTQILHATVQRAEMSPADILAEQRKATSTSGSGSAGGQASRRSNSVSSSGEELSEEERNKQQHEWIESQVDQWLDEAVAKVDPSAPNERGEAPKKFGFCIACRKPAPHYCLETKDPVCSKACKEINLQRRKVVDEPLPSESCAADSDAATELPERDDEVDVEKRSELYQEDALRVFSTLCVWRKVTF</sequence>
<evidence type="ECO:0000313" key="4">
    <source>
        <dbReference type="EMBL" id="KAF4756390.1"/>
    </source>
</evidence>
<proteinExistence type="predicted"/>
<dbReference type="EMBL" id="JABANM010000194">
    <property type="protein sequence ID" value="KAF4756390.1"/>
    <property type="molecule type" value="Genomic_DNA"/>
</dbReference>
<feature type="domain" description="Mon2/Sec7/BIG1-like dimerisation and cyclophilin-binding" evidence="3">
    <location>
        <begin position="310"/>
        <end position="392"/>
    </location>
</feature>
<reference evidence="4 5" key="1">
    <citation type="submission" date="2020-04" db="EMBL/GenBank/DDBJ databases">
        <title>Perkinsus olseni comparative genomics.</title>
        <authorList>
            <person name="Bogema D.R."/>
        </authorList>
    </citation>
    <scope>NUCLEOTIDE SEQUENCE [LARGE SCALE GENOMIC DNA]</scope>
    <source>
        <strain evidence="4">ATCC PRA-205</strain>
    </source>
</reference>
<organism evidence="4 5">
    <name type="scientific">Perkinsus olseni</name>
    <name type="common">Perkinsus atlanticus</name>
    <dbReference type="NCBI Taxonomy" id="32597"/>
    <lineage>
        <taxon>Eukaryota</taxon>
        <taxon>Sar</taxon>
        <taxon>Alveolata</taxon>
        <taxon>Perkinsozoa</taxon>
        <taxon>Perkinsea</taxon>
        <taxon>Perkinsida</taxon>
        <taxon>Perkinsidae</taxon>
        <taxon>Perkinsus</taxon>
    </lineage>
</organism>
<feature type="region of interest" description="Disordered" evidence="1">
    <location>
        <begin position="401"/>
        <end position="443"/>
    </location>
</feature>